<evidence type="ECO:0000313" key="1">
    <source>
        <dbReference type="EMBL" id="KAL0154718.1"/>
    </source>
</evidence>
<evidence type="ECO:0000313" key="2">
    <source>
        <dbReference type="Proteomes" id="UP001529510"/>
    </source>
</evidence>
<dbReference type="PANTHER" id="PTHR43053:SF6">
    <property type="entry name" value="SITS-BINDING PROTEIN"/>
    <property type="match status" value="1"/>
</dbReference>
<sequence>DCFSMVNISWYGGASVHAPNWPINDANISMQPFTVSDLRDNPSGFGSVLERYFLGSS</sequence>
<protein>
    <submittedName>
        <fullName evidence="1">Uncharacterized protein</fullName>
    </submittedName>
</protein>
<organism evidence="1 2">
    <name type="scientific">Cirrhinus mrigala</name>
    <name type="common">Mrigala</name>
    <dbReference type="NCBI Taxonomy" id="683832"/>
    <lineage>
        <taxon>Eukaryota</taxon>
        <taxon>Metazoa</taxon>
        <taxon>Chordata</taxon>
        <taxon>Craniata</taxon>
        <taxon>Vertebrata</taxon>
        <taxon>Euteleostomi</taxon>
        <taxon>Actinopterygii</taxon>
        <taxon>Neopterygii</taxon>
        <taxon>Teleostei</taxon>
        <taxon>Ostariophysi</taxon>
        <taxon>Cypriniformes</taxon>
        <taxon>Cyprinidae</taxon>
        <taxon>Labeoninae</taxon>
        <taxon>Labeonini</taxon>
        <taxon>Cirrhinus</taxon>
    </lineage>
</organism>
<dbReference type="EMBL" id="JAMKFB020000025">
    <property type="protein sequence ID" value="KAL0154718.1"/>
    <property type="molecule type" value="Genomic_DNA"/>
</dbReference>
<proteinExistence type="predicted"/>
<keyword evidence="2" id="KW-1185">Reference proteome</keyword>
<feature type="non-terminal residue" evidence="1">
    <location>
        <position position="1"/>
    </location>
</feature>
<feature type="non-terminal residue" evidence="1">
    <location>
        <position position="57"/>
    </location>
</feature>
<name>A0ABD0MXJ9_CIRMR</name>
<reference evidence="1 2" key="1">
    <citation type="submission" date="2024-05" db="EMBL/GenBank/DDBJ databases">
        <title>Genome sequencing and assembly of Indian major carp, Cirrhinus mrigala (Hamilton, 1822).</title>
        <authorList>
            <person name="Mohindra V."/>
            <person name="Chowdhury L.M."/>
            <person name="Lal K."/>
            <person name="Jena J.K."/>
        </authorList>
    </citation>
    <scope>NUCLEOTIDE SEQUENCE [LARGE SCALE GENOMIC DNA]</scope>
    <source>
        <strain evidence="1">CM1030</strain>
        <tissue evidence="1">Blood</tissue>
    </source>
</reference>
<dbReference type="Proteomes" id="UP001529510">
    <property type="component" value="Unassembled WGS sequence"/>
</dbReference>
<accession>A0ABD0MXJ9</accession>
<gene>
    <name evidence="1" type="ORF">M9458_048981</name>
</gene>
<dbReference type="PANTHER" id="PTHR43053">
    <property type="entry name" value="GLYCOSIDASE FAMILY 31"/>
    <property type="match status" value="1"/>
</dbReference>
<comment type="caution">
    <text evidence="1">The sequence shown here is derived from an EMBL/GenBank/DDBJ whole genome shotgun (WGS) entry which is preliminary data.</text>
</comment>
<dbReference type="InterPro" id="IPR050985">
    <property type="entry name" value="Alpha-glycosidase_related"/>
</dbReference>
<dbReference type="AlphaFoldDB" id="A0ABD0MXJ9"/>